<evidence type="ECO:0000256" key="5">
    <source>
        <dbReference type="ARBA" id="ARBA00022801"/>
    </source>
</evidence>
<feature type="site" description="Interaction with DNA" evidence="11">
    <location>
        <position position="564"/>
    </location>
</feature>
<dbReference type="EMBL" id="MU006578">
    <property type="protein sequence ID" value="KAF2746320.1"/>
    <property type="molecule type" value="Genomic_DNA"/>
</dbReference>
<keyword evidence="4" id="KW-0227">DNA damage</keyword>
<feature type="compositionally biased region" description="Polar residues" evidence="12">
    <location>
        <begin position="34"/>
        <end position="51"/>
    </location>
</feature>
<dbReference type="PANTHER" id="PTHR12415">
    <property type="entry name" value="TYROSYL-DNA PHOSPHODIESTERASE 1"/>
    <property type="match status" value="1"/>
</dbReference>
<gene>
    <name evidence="13" type="ORF">M011DRAFT_487453</name>
</gene>
<dbReference type="Proteomes" id="UP000799440">
    <property type="component" value="Unassembled WGS sequence"/>
</dbReference>
<feature type="compositionally biased region" description="Polar residues" evidence="12">
    <location>
        <begin position="1"/>
        <end position="13"/>
    </location>
</feature>
<dbReference type="GO" id="GO:0017005">
    <property type="term" value="F:3'-tyrosyl-DNA phosphodiesterase activity"/>
    <property type="evidence" value="ECO:0007669"/>
    <property type="project" value="TreeGrafter"/>
</dbReference>
<keyword evidence="14" id="KW-1185">Reference proteome</keyword>
<evidence type="ECO:0000313" key="13">
    <source>
        <dbReference type="EMBL" id="KAF2746320.1"/>
    </source>
</evidence>
<keyword evidence="3" id="KW-0540">Nuclease</keyword>
<keyword evidence="6" id="KW-0269">Exonuclease</keyword>
<feature type="binding site" evidence="10">
    <location>
        <position position="227"/>
    </location>
    <ligand>
        <name>substrate</name>
    </ligand>
</feature>
<feature type="region of interest" description="Disordered" evidence="12">
    <location>
        <begin position="1"/>
        <end position="128"/>
    </location>
</feature>
<dbReference type="FunFam" id="3.30.870.10:FF:000038">
    <property type="entry name" value="Probable tyrosyl-DNA phosphodiesterase"/>
    <property type="match status" value="1"/>
</dbReference>
<feature type="region of interest" description="Disordered" evidence="12">
    <location>
        <begin position="271"/>
        <end position="292"/>
    </location>
</feature>
<evidence type="ECO:0000256" key="10">
    <source>
        <dbReference type="PIRSR" id="PIRSR610347-2"/>
    </source>
</evidence>
<dbReference type="Pfam" id="PF06087">
    <property type="entry name" value="Tyr-DNA_phospho"/>
    <property type="match status" value="1"/>
</dbReference>
<dbReference type="SUPFAM" id="SSF56024">
    <property type="entry name" value="Phospholipase D/nuclease"/>
    <property type="match status" value="2"/>
</dbReference>
<dbReference type="PANTHER" id="PTHR12415:SF0">
    <property type="entry name" value="TYROSYL-DNA PHOSPHODIESTERASE 1"/>
    <property type="match status" value="1"/>
</dbReference>
<organism evidence="13 14">
    <name type="scientific">Sporormia fimetaria CBS 119925</name>
    <dbReference type="NCBI Taxonomy" id="1340428"/>
    <lineage>
        <taxon>Eukaryota</taxon>
        <taxon>Fungi</taxon>
        <taxon>Dikarya</taxon>
        <taxon>Ascomycota</taxon>
        <taxon>Pezizomycotina</taxon>
        <taxon>Dothideomycetes</taxon>
        <taxon>Pleosporomycetidae</taxon>
        <taxon>Pleosporales</taxon>
        <taxon>Sporormiaceae</taxon>
        <taxon>Sporormia</taxon>
    </lineage>
</organism>
<keyword evidence="5" id="KW-0378">Hydrolase</keyword>
<feature type="binding site" evidence="10">
    <location>
        <position position="513"/>
    </location>
    <ligand>
        <name>substrate</name>
    </ligand>
</feature>
<evidence type="ECO:0000256" key="7">
    <source>
        <dbReference type="ARBA" id="ARBA00023204"/>
    </source>
</evidence>
<evidence type="ECO:0000256" key="8">
    <source>
        <dbReference type="ARBA" id="ARBA00023242"/>
    </source>
</evidence>
<keyword evidence="7" id="KW-0234">DNA repair</keyword>
<dbReference type="GO" id="GO:0006281">
    <property type="term" value="P:DNA repair"/>
    <property type="evidence" value="ECO:0007669"/>
    <property type="project" value="UniProtKB-KW"/>
</dbReference>
<feature type="compositionally biased region" description="Polar residues" evidence="12">
    <location>
        <begin position="97"/>
        <end position="107"/>
    </location>
</feature>
<evidence type="ECO:0000256" key="6">
    <source>
        <dbReference type="ARBA" id="ARBA00022839"/>
    </source>
</evidence>
<dbReference type="CDD" id="cd09123">
    <property type="entry name" value="PLDc_Tdp1_2"/>
    <property type="match status" value="1"/>
</dbReference>
<name>A0A6A6V9W4_9PLEO</name>
<evidence type="ECO:0000256" key="1">
    <source>
        <dbReference type="ARBA" id="ARBA00004123"/>
    </source>
</evidence>
<keyword evidence="8" id="KW-0539">Nucleus</keyword>
<comment type="similarity">
    <text evidence="2">Belongs to the tyrosyl-DNA phosphodiesterase family.</text>
</comment>
<evidence type="ECO:0000256" key="3">
    <source>
        <dbReference type="ARBA" id="ARBA00022722"/>
    </source>
</evidence>
<evidence type="ECO:0000313" key="14">
    <source>
        <dbReference type="Proteomes" id="UP000799440"/>
    </source>
</evidence>
<dbReference type="Gene3D" id="3.30.870.10">
    <property type="entry name" value="Endonuclease Chain A"/>
    <property type="match status" value="2"/>
</dbReference>
<accession>A0A6A6V9W4</accession>
<proteinExistence type="inferred from homology"/>
<sequence>MLISHTATFNKDTTGGVAMSPSSPPRKRRKLSEDTSQNAEVVISEPSNTTGPREDKAPTPSRFKSLSRPITPPLSRRSKQRATSSSEEQEPKHLLHSVSSPAPGTTPHQHDDRNPRSSSFPSPFQLTRIKDLSPAENVDTVSLRDILGDPMIKECWNFNYLFNLHFVMEHFDPDIRNLVKLNVVHGFWKRDDERRLSLEEQATHYPAENIKLISAYMPNPFGTHHTKMLILIRHDDLAQVVIHTANMIERDWRNMTQAVWRSPLLPLLPENQFQSESGTQPQSEQKNPSAIGTGKRFKVDLMRYLSAYASRLKDLRSQLIPYDFGAIHAAFIGSTPSREKPSEAQPDLRTSFGWPGLREILSNVPVSSSTTPATSSSKTPPSRPHIVIQISSIATLGQTPTWLNNFHSVLSTHSSFIPKPTFPPQPPAKPAKPKLSIIFPTPAEMRASLDGYASGDSIHTRLQSAAQQKQLQYLHPIFCHWRSSSSLSTSSSKAEKSEGMFKALRGPAAPHIKTYIRFSAPFSLDEKLPDEDKGREGTAEGGKEGNRSKDIAIDWAMITSANLSKQAWGDVENKNGEVWVQSWEAGVVVWPALFKEGTEMVPVFGKDGCEERSVDEKGGVSGGGKGKGKVALRMPYNLPLERYGEDEEPWCATMAYEEPDWMGRRWEGY</sequence>
<dbReference type="CDD" id="cd09194">
    <property type="entry name" value="PLDc_yTdp1_1"/>
    <property type="match status" value="1"/>
</dbReference>
<feature type="compositionally biased region" description="Polar residues" evidence="12">
    <location>
        <begin position="271"/>
        <end position="290"/>
    </location>
</feature>
<comment type="subcellular location">
    <subcellularLocation>
        <location evidence="1">Nucleus</location>
    </subcellularLocation>
</comment>
<feature type="active site" description="Nucleophile" evidence="9">
    <location>
        <position position="225"/>
    </location>
</feature>
<reference evidence="13" key="1">
    <citation type="journal article" date="2020" name="Stud. Mycol.">
        <title>101 Dothideomycetes genomes: a test case for predicting lifestyles and emergence of pathogens.</title>
        <authorList>
            <person name="Haridas S."/>
            <person name="Albert R."/>
            <person name="Binder M."/>
            <person name="Bloem J."/>
            <person name="Labutti K."/>
            <person name="Salamov A."/>
            <person name="Andreopoulos B."/>
            <person name="Baker S."/>
            <person name="Barry K."/>
            <person name="Bills G."/>
            <person name="Bluhm B."/>
            <person name="Cannon C."/>
            <person name="Castanera R."/>
            <person name="Culley D."/>
            <person name="Daum C."/>
            <person name="Ezra D."/>
            <person name="Gonzalez J."/>
            <person name="Henrissat B."/>
            <person name="Kuo A."/>
            <person name="Liang C."/>
            <person name="Lipzen A."/>
            <person name="Lutzoni F."/>
            <person name="Magnuson J."/>
            <person name="Mondo S."/>
            <person name="Nolan M."/>
            <person name="Ohm R."/>
            <person name="Pangilinan J."/>
            <person name="Park H.-J."/>
            <person name="Ramirez L."/>
            <person name="Alfaro M."/>
            <person name="Sun H."/>
            <person name="Tritt A."/>
            <person name="Yoshinaga Y."/>
            <person name="Zwiers L.-H."/>
            <person name="Turgeon B."/>
            <person name="Goodwin S."/>
            <person name="Spatafora J."/>
            <person name="Crous P."/>
            <person name="Grigoriev I."/>
        </authorList>
    </citation>
    <scope>NUCLEOTIDE SEQUENCE</scope>
    <source>
        <strain evidence="13">CBS 119925</strain>
    </source>
</reference>
<dbReference type="GO" id="GO:0004527">
    <property type="term" value="F:exonuclease activity"/>
    <property type="evidence" value="ECO:0007669"/>
    <property type="project" value="UniProtKB-KW"/>
</dbReference>
<protein>
    <submittedName>
        <fullName evidence="13">Phospholipase D/nuclease</fullName>
    </submittedName>
</protein>
<evidence type="ECO:0000256" key="12">
    <source>
        <dbReference type="SAM" id="MobiDB-lite"/>
    </source>
</evidence>
<feature type="active site" description="Proton donor/acceptor" evidence="9">
    <location>
        <position position="511"/>
    </location>
</feature>
<dbReference type="GO" id="GO:0005634">
    <property type="term" value="C:nucleus"/>
    <property type="evidence" value="ECO:0007669"/>
    <property type="project" value="UniProtKB-SubCell"/>
</dbReference>
<dbReference type="GO" id="GO:0003697">
    <property type="term" value="F:single-stranded DNA binding"/>
    <property type="evidence" value="ECO:0007669"/>
    <property type="project" value="TreeGrafter"/>
</dbReference>
<feature type="region of interest" description="Disordered" evidence="12">
    <location>
        <begin position="526"/>
        <end position="546"/>
    </location>
</feature>
<evidence type="ECO:0000256" key="4">
    <source>
        <dbReference type="ARBA" id="ARBA00022763"/>
    </source>
</evidence>
<dbReference type="OrthoDB" id="47785at2759"/>
<evidence type="ECO:0000256" key="2">
    <source>
        <dbReference type="ARBA" id="ARBA00010205"/>
    </source>
</evidence>
<dbReference type="InterPro" id="IPR010347">
    <property type="entry name" value="Tdp1"/>
</dbReference>
<dbReference type="GO" id="GO:0003690">
    <property type="term" value="F:double-stranded DNA binding"/>
    <property type="evidence" value="ECO:0007669"/>
    <property type="project" value="TreeGrafter"/>
</dbReference>
<evidence type="ECO:0000256" key="9">
    <source>
        <dbReference type="PIRSR" id="PIRSR610347-1"/>
    </source>
</evidence>
<dbReference type="AlphaFoldDB" id="A0A6A6V9W4"/>
<evidence type="ECO:0000256" key="11">
    <source>
        <dbReference type="PIRSR" id="PIRSR610347-3"/>
    </source>
</evidence>